<dbReference type="Gene3D" id="3.40.50.2000">
    <property type="entry name" value="Glycogen Phosphorylase B"/>
    <property type="match status" value="2"/>
</dbReference>
<dbReference type="Proteomes" id="UP000809137">
    <property type="component" value="Unassembled WGS sequence"/>
</dbReference>
<reference evidence="3 4" key="1">
    <citation type="submission" date="2021-01" db="EMBL/GenBank/DDBJ databases">
        <title>Complete genome sequence of Pantoea eucrina OB49, a heavy metal tolerant bacterium with PGPR potential isolated from wheat in Algeria.</title>
        <authorList>
            <person name="Lekired A."/>
            <person name="Ouzari I.H."/>
        </authorList>
    </citation>
    <scope>NUCLEOTIDE SEQUENCE [LARGE SCALE GENOMIC DNA]</scope>
    <source>
        <strain evidence="3 4">OB49</strain>
    </source>
</reference>
<protein>
    <submittedName>
        <fullName evidence="3">Glycosyltransferase</fullName>
    </submittedName>
</protein>
<dbReference type="Pfam" id="PF13439">
    <property type="entry name" value="Glyco_transf_4"/>
    <property type="match status" value="1"/>
</dbReference>
<evidence type="ECO:0000259" key="2">
    <source>
        <dbReference type="Pfam" id="PF13439"/>
    </source>
</evidence>
<keyword evidence="4" id="KW-1185">Reference proteome</keyword>
<dbReference type="PANTHER" id="PTHR12526:SF630">
    <property type="entry name" value="GLYCOSYLTRANSFERASE"/>
    <property type="match status" value="1"/>
</dbReference>
<comment type="caution">
    <text evidence="3">The sequence shown here is derived from an EMBL/GenBank/DDBJ whole genome shotgun (WGS) entry which is preliminary data.</text>
</comment>
<dbReference type="SUPFAM" id="SSF53756">
    <property type="entry name" value="UDP-Glycosyltransferase/glycogen phosphorylase"/>
    <property type="match status" value="1"/>
</dbReference>
<dbReference type="InterPro" id="IPR001296">
    <property type="entry name" value="Glyco_trans_1"/>
</dbReference>
<proteinExistence type="predicted"/>
<gene>
    <name evidence="3" type="ORF">JJB79_10195</name>
</gene>
<name>A0ABS1Z722_9GAMM</name>
<sequence>MKIAYIISGLGMGGAENQVCNMADIMHDYGHVVEVICLSGDMVVSPAAKDIKIHNLGIKKNIFGFIKALIKTKIILFKMKPDVVHSHMFHANIFSRIIRFFPPFNNTVLISTVHNSYEGGKMRMLCYRFTDFLTDITTNVSEEAVNSYLEKKAVKHGKIIPFKNAINTDRYIFSEIDRKNLRSSLNINNETKVILSIGRLTKQKDYPNLFHAIGGINNDKIVVVIIGDGELFADLQALAKNLNIDHKLRWIGIQHNVQKWLSTADVFVLSSEWEGFGLVVAEAMSCQRVVVATDSGGVAEVLGDCGYLVPVKNHHELGSAIESSLALSTEEAHELGARARNRVRKLFSIEKRMLEWLELYKSLKSKKWKP</sequence>
<evidence type="ECO:0000259" key="1">
    <source>
        <dbReference type="Pfam" id="PF00534"/>
    </source>
</evidence>
<accession>A0ABS1Z722</accession>
<feature type="domain" description="Glycosyltransferase subfamily 4-like N-terminal" evidence="2">
    <location>
        <begin position="12"/>
        <end position="170"/>
    </location>
</feature>
<dbReference type="PANTHER" id="PTHR12526">
    <property type="entry name" value="GLYCOSYLTRANSFERASE"/>
    <property type="match status" value="1"/>
</dbReference>
<dbReference type="RefSeq" id="WP_203025553.1">
    <property type="nucleotide sequence ID" value="NZ_CP083448.1"/>
</dbReference>
<feature type="domain" description="Glycosyl transferase family 1" evidence="1">
    <location>
        <begin position="177"/>
        <end position="342"/>
    </location>
</feature>
<evidence type="ECO:0000313" key="3">
    <source>
        <dbReference type="EMBL" id="MBM0747783.1"/>
    </source>
</evidence>
<dbReference type="EMBL" id="JAFCXS010000006">
    <property type="protein sequence ID" value="MBM0747783.1"/>
    <property type="molecule type" value="Genomic_DNA"/>
</dbReference>
<evidence type="ECO:0000313" key="4">
    <source>
        <dbReference type="Proteomes" id="UP000809137"/>
    </source>
</evidence>
<dbReference type="InterPro" id="IPR028098">
    <property type="entry name" value="Glyco_trans_4-like_N"/>
</dbReference>
<dbReference type="Pfam" id="PF00534">
    <property type="entry name" value="Glycos_transf_1"/>
    <property type="match status" value="1"/>
</dbReference>
<dbReference type="GeneID" id="84691729"/>
<organism evidence="3 4">
    <name type="scientific">Pantoea eucrina</name>
    <dbReference type="NCBI Taxonomy" id="472693"/>
    <lineage>
        <taxon>Bacteria</taxon>
        <taxon>Pseudomonadati</taxon>
        <taxon>Pseudomonadota</taxon>
        <taxon>Gammaproteobacteria</taxon>
        <taxon>Enterobacterales</taxon>
        <taxon>Erwiniaceae</taxon>
        <taxon>Pantoea</taxon>
    </lineage>
</organism>